<dbReference type="EMBL" id="QYUR01000002">
    <property type="protein sequence ID" value="RJG12323.1"/>
    <property type="molecule type" value="Genomic_DNA"/>
</dbReference>
<evidence type="ECO:0000313" key="3">
    <source>
        <dbReference type="Proteomes" id="UP000284021"/>
    </source>
</evidence>
<evidence type="ECO:0000256" key="1">
    <source>
        <dbReference type="SAM" id="MobiDB-lite"/>
    </source>
</evidence>
<dbReference type="OrthoDB" id="5705747at2"/>
<feature type="region of interest" description="Disordered" evidence="1">
    <location>
        <begin position="24"/>
        <end position="49"/>
    </location>
</feature>
<accession>A0A418XIL1</accession>
<organism evidence="2 3">
    <name type="scientific">Pseudomonas cavernicola</name>
    <dbReference type="NCBI Taxonomy" id="2320866"/>
    <lineage>
        <taxon>Bacteria</taxon>
        <taxon>Pseudomonadati</taxon>
        <taxon>Pseudomonadota</taxon>
        <taxon>Gammaproteobacteria</taxon>
        <taxon>Pseudomonadales</taxon>
        <taxon>Pseudomonadaceae</taxon>
        <taxon>Pseudomonas</taxon>
    </lineage>
</organism>
<dbReference type="AlphaFoldDB" id="A0A418XIL1"/>
<keyword evidence="3" id="KW-1185">Reference proteome</keyword>
<sequence>MQISGNAFSAGLSTLQSGQQRIDQAASGIASNALPRPERAADSSQPAASSVDLASSLTELQVGKVEAQAGAKVIKTADEMLGTLIDTRA</sequence>
<reference evidence="2 3" key="1">
    <citation type="submission" date="2018-09" db="EMBL/GenBank/DDBJ databases">
        <authorList>
            <person name="Zhu H."/>
        </authorList>
    </citation>
    <scope>NUCLEOTIDE SEQUENCE [LARGE SCALE GENOMIC DNA]</scope>
    <source>
        <strain evidence="2 3">K1S02-6</strain>
    </source>
</reference>
<dbReference type="RefSeq" id="WP_119952653.1">
    <property type="nucleotide sequence ID" value="NZ_QYUR01000002.1"/>
</dbReference>
<evidence type="ECO:0008006" key="4">
    <source>
        <dbReference type="Google" id="ProtNLM"/>
    </source>
</evidence>
<comment type="caution">
    <text evidence="2">The sequence shown here is derived from an EMBL/GenBank/DDBJ whole genome shotgun (WGS) entry which is preliminary data.</text>
</comment>
<gene>
    <name evidence="2" type="ORF">D3879_03225</name>
</gene>
<proteinExistence type="predicted"/>
<name>A0A418XIL1_9PSED</name>
<dbReference type="Proteomes" id="UP000284021">
    <property type="component" value="Unassembled WGS sequence"/>
</dbReference>
<protein>
    <recommendedName>
        <fullName evidence="4">Pyrroloquinoline quinone biosynthesis protein PqqE</fullName>
    </recommendedName>
</protein>
<evidence type="ECO:0000313" key="2">
    <source>
        <dbReference type="EMBL" id="RJG12323.1"/>
    </source>
</evidence>